<evidence type="ECO:0000256" key="2">
    <source>
        <dbReference type="ARBA" id="ARBA00023125"/>
    </source>
</evidence>
<keyword evidence="1" id="KW-0805">Transcription regulation</keyword>
<keyword evidence="2" id="KW-0238">DNA-binding</keyword>
<proteinExistence type="predicted"/>
<evidence type="ECO:0000313" key="6">
    <source>
        <dbReference type="Proteomes" id="UP000001654"/>
    </source>
</evidence>
<dbReference type="PANTHER" id="PTHR43280:SF32">
    <property type="entry name" value="TRANSCRIPTIONAL REGULATORY PROTEIN"/>
    <property type="match status" value="1"/>
</dbReference>
<evidence type="ECO:0000313" key="5">
    <source>
        <dbReference type="EMBL" id="ADF52957.1"/>
    </source>
</evidence>
<evidence type="ECO:0000256" key="1">
    <source>
        <dbReference type="ARBA" id="ARBA00023015"/>
    </source>
</evidence>
<dbReference type="GO" id="GO:0003700">
    <property type="term" value="F:DNA-binding transcription factor activity"/>
    <property type="evidence" value="ECO:0007669"/>
    <property type="project" value="InterPro"/>
</dbReference>
<dbReference type="InterPro" id="IPR020449">
    <property type="entry name" value="Tscrpt_reg_AraC-type_HTH"/>
</dbReference>
<dbReference type="OrthoDB" id="1096411at2"/>
<keyword evidence="3" id="KW-0804">Transcription</keyword>
<keyword evidence="6" id="KW-1185">Reference proteome</keyword>
<dbReference type="AlphaFoldDB" id="D5BF59"/>
<sequence>MLHVNALMWFSDFWLLLFFKPKSLMESELANKIVTYPLDIDPHTGNSQFQIKKVDRKESDIPPEFLIPHRKDYFFFALVIDAKEGGRHWIDMKPYDILPKTLYFTHPSQVQLKEESCAIISYALSVSKEFLSLDPQNGAKELPIIQNAHKAHQLHLAAEDFQFIENILSSIFKEYHQTKDWQHSMLQSYVNILLVYCSRLYTQQFKSIDAQPESLILENFLELIEKHYKTQHEVSQYADLLHISAGYLGEMIKQQSGKSAIKHIQDRIILEAKRLIYFSENSMKEIAFNLGFEDASYFNRFFKRHTGFTPLAYKTHIRKMYH</sequence>
<dbReference type="PRINTS" id="PR00032">
    <property type="entry name" value="HTHARAC"/>
</dbReference>
<dbReference type="HOGENOM" id="CLU_000445_88_2_10"/>
<dbReference type="Proteomes" id="UP000001654">
    <property type="component" value="Chromosome"/>
</dbReference>
<accession>D5BF59</accession>
<dbReference type="Pfam" id="PF12833">
    <property type="entry name" value="HTH_18"/>
    <property type="match status" value="1"/>
</dbReference>
<dbReference type="SUPFAM" id="SSF46689">
    <property type="entry name" value="Homeodomain-like"/>
    <property type="match status" value="1"/>
</dbReference>
<dbReference type="GO" id="GO:0043565">
    <property type="term" value="F:sequence-specific DNA binding"/>
    <property type="evidence" value="ECO:0007669"/>
    <property type="project" value="InterPro"/>
</dbReference>
<evidence type="ECO:0000259" key="4">
    <source>
        <dbReference type="PROSITE" id="PS01124"/>
    </source>
</evidence>
<protein>
    <submittedName>
        <fullName evidence="5">AraC family transcriptional regulator</fullName>
    </submittedName>
</protein>
<dbReference type="PROSITE" id="PS01124">
    <property type="entry name" value="HTH_ARAC_FAMILY_2"/>
    <property type="match status" value="1"/>
</dbReference>
<feature type="domain" description="HTH araC/xylS-type" evidence="4">
    <location>
        <begin position="218"/>
        <end position="316"/>
    </location>
</feature>
<dbReference type="InterPro" id="IPR018060">
    <property type="entry name" value="HTH_AraC"/>
</dbReference>
<evidence type="ECO:0000256" key="3">
    <source>
        <dbReference type="ARBA" id="ARBA00023163"/>
    </source>
</evidence>
<dbReference type="PANTHER" id="PTHR43280">
    <property type="entry name" value="ARAC-FAMILY TRANSCRIPTIONAL REGULATOR"/>
    <property type="match status" value="1"/>
</dbReference>
<dbReference type="SMART" id="SM00342">
    <property type="entry name" value="HTH_ARAC"/>
    <property type="match status" value="1"/>
</dbReference>
<organism evidence="5 6">
    <name type="scientific">Zunongwangia profunda (strain DSM 18752 / CCTCC AB 206139 / SM-A87)</name>
    <name type="common">Wangia profunda</name>
    <dbReference type="NCBI Taxonomy" id="655815"/>
    <lineage>
        <taxon>Bacteria</taxon>
        <taxon>Pseudomonadati</taxon>
        <taxon>Bacteroidota</taxon>
        <taxon>Flavobacteriia</taxon>
        <taxon>Flavobacteriales</taxon>
        <taxon>Flavobacteriaceae</taxon>
        <taxon>Zunongwangia</taxon>
    </lineage>
</organism>
<dbReference type="Gene3D" id="1.10.10.60">
    <property type="entry name" value="Homeodomain-like"/>
    <property type="match status" value="2"/>
</dbReference>
<dbReference type="eggNOG" id="COG2207">
    <property type="taxonomic scope" value="Bacteria"/>
</dbReference>
<dbReference type="KEGG" id="zpr:ZPR_2634"/>
<name>D5BF59_ZUNPS</name>
<dbReference type="EMBL" id="CP001650">
    <property type="protein sequence ID" value="ADF52957.1"/>
    <property type="molecule type" value="Genomic_DNA"/>
</dbReference>
<gene>
    <name evidence="5" type="ordered locus">ZPR_2634</name>
</gene>
<reference evidence="5 6" key="1">
    <citation type="journal article" date="2010" name="BMC Genomics">
        <title>The complete genome of Zunongwangia profunda SM-A87 reveals its adaptation to the deep-sea environment and ecological role in sedimentary organic nitrogen degradation.</title>
        <authorList>
            <person name="Qin Q.L."/>
            <person name="Zhang X.Y."/>
            <person name="Wang X.M."/>
            <person name="Liu G.M."/>
            <person name="Chen X.L."/>
            <person name="Xie B.B."/>
            <person name="Dang H.Y."/>
            <person name="Zhou B.C."/>
            <person name="Yu J."/>
            <person name="Zhang Y.Z."/>
        </authorList>
    </citation>
    <scope>NUCLEOTIDE SEQUENCE [LARGE SCALE GENOMIC DNA]</scope>
    <source>
        <strain evidence="6">DSM 18752 / CCTCC AB 206139 / SM-A87</strain>
    </source>
</reference>
<dbReference type="STRING" id="655815.ZPR_2634"/>
<dbReference type="InterPro" id="IPR009057">
    <property type="entry name" value="Homeodomain-like_sf"/>
</dbReference>